<name>T1H292_MEGSC</name>
<reference evidence="1" key="2">
    <citation type="submission" date="2015-06" db="UniProtKB">
        <authorList>
            <consortium name="EnsemblMetazoa"/>
        </authorList>
    </citation>
    <scope>IDENTIFICATION</scope>
</reference>
<organism evidence="1 2">
    <name type="scientific">Megaselia scalaris</name>
    <name type="common">Humpbacked fly</name>
    <name type="synonym">Phora scalaris</name>
    <dbReference type="NCBI Taxonomy" id="36166"/>
    <lineage>
        <taxon>Eukaryota</taxon>
        <taxon>Metazoa</taxon>
        <taxon>Ecdysozoa</taxon>
        <taxon>Arthropoda</taxon>
        <taxon>Hexapoda</taxon>
        <taxon>Insecta</taxon>
        <taxon>Pterygota</taxon>
        <taxon>Neoptera</taxon>
        <taxon>Endopterygota</taxon>
        <taxon>Diptera</taxon>
        <taxon>Brachycera</taxon>
        <taxon>Muscomorpha</taxon>
        <taxon>Platypezoidea</taxon>
        <taxon>Phoridae</taxon>
        <taxon>Megaseliini</taxon>
        <taxon>Megaselia</taxon>
    </lineage>
</organism>
<dbReference type="EMBL" id="CAQQ02386370">
    <property type="status" value="NOT_ANNOTATED_CDS"/>
    <property type="molecule type" value="Genomic_DNA"/>
</dbReference>
<keyword evidence="2" id="KW-1185">Reference proteome</keyword>
<dbReference type="AlphaFoldDB" id="T1H292"/>
<proteinExistence type="predicted"/>
<dbReference type="EMBL" id="CAQQ02386371">
    <property type="status" value="NOT_ANNOTATED_CDS"/>
    <property type="molecule type" value="Genomic_DNA"/>
</dbReference>
<dbReference type="Proteomes" id="UP000015102">
    <property type="component" value="Unassembled WGS sequence"/>
</dbReference>
<evidence type="ECO:0000313" key="2">
    <source>
        <dbReference type="Proteomes" id="UP000015102"/>
    </source>
</evidence>
<sequence>MVESPLKNFLQNSITTKKILDQQELKWTKNRKVHLLPHLPKSAPEQRDVCLSTRARDSKQQKLQILIRNSINSLKNSGVEKSCLSNETST</sequence>
<dbReference type="EnsemblMetazoa" id="MESCA010329-RA">
    <property type="protein sequence ID" value="MESCA010329-PA"/>
    <property type="gene ID" value="MESCA010329"/>
</dbReference>
<protein>
    <submittedName>
        <fullName evidence="1">Uncharacterized protein</fullName>
    </submittedName>
</protein>
<accession>T1H292</accession>
<reference evidence="2" key="1">
    <citation type="submission" date="2013-02" db="EMBL/GenBank/DDBJ databases">
        <authorList>
            <person name="Hughes D."/>
        </authorList>
    </citation>
    <scope>NUCLEOTIDE SEQUENCE</scope>
    <source>
        <strain>Durham</strain>
        <strain evidence="2">NC isolate 2 -- Noor lab</strain>
    </source>
</reference>
<evidence type="ECO:0000313" key="1">
    <source>
        <dbReference type="EnsemblMetazoa" id="MESCA010329-PA"/>
    </source>
</evidence>
<dbReference type="HOGENOM" id="CLU_2443346_0_0_1"/>